<feature type="region of interest" description="Disordered" evidence="1">
    <location>
        <begin position="472"/>
        <end position="555"/>
    </location>
</feature>
<dbReference type="SUPFAM" id="SSF53474">
    <property type="entry name" value="alpha/beta-Hydrolases"/>
    <property type="match status" value="1"/>
</dbReference>
<feature type="region of interest" description="Disordered" evidence="1">
    <location>
        <begin position="1"/>
        <end position="76"/>
    </location>
</feature>
<feature type="compositionally biased region" description="Low complexity" evidence="1">
    <location>
        <begin position="546"/>
        <end position="555"/>
    </location>
</feature>
<dbReference type="Proteomes" id="UP000224567">
    <property type="component" value="Unassembled WGS sequence"/>
</dbReference>
<feature type="compositionally biased region" description="Polar residues" evidence="1">
    <location>
        <begin position="133"/>
        <end position="147"/>
    </location>
</feature>
<evidence type="ECO:0000313" key="2">
    <source>
        <dbReference type="EMBL" id="PHT59686.1"/>
    </source>
</evidence>
<feature type="compositionally biased region" description="Low complexity" evidence="1">
    <location>
        <begin position="119"/>
        <end position="129"/>
    </location>
</feature>
<feature type="compositionally biased region" description="Basic and acidic residues" evidence="1">
    <location>
        <begin position="230"/>
        <end position="246"/>
    </location>
</feature>
<dbReference type="Gene3D" id="3.40.50.1820">
    <property type="entry name" value="alpha/beta hydrolase"/>
    <property type="match status" value="1"/>
</dbReference>
<feature type="compositionally biased region" description="Low complexity" evidence="1">
    <location>
        <begin position="52"/>
        <end position="76"/>
    </location>
</feature>
<reference evidence="2 3" key="1">
    <citation type="journal article" date="2017" name="Genome Biol.">
        <title>New reference genome sequences of hot pepper reveal the massive evolution of plant disease-resistance genes by retroduplication.</title>
        <authorList>
            <person name="Kim S."/>
            <person name="Park J."/>
            <person name="Yeom S.I."/>
            <person name="Kim Y.M."/>
            <person name="Seo E."/>
            <person name="Kim K.T."/>
            <person name="Kim M.S."/>
            <person name="Lee J.M."/>
            <person name="Cheong K."/>
            <person name="Shin H.S."/>
            <person name="Kim S.B."/>
            <person name="Han K."/>
            <person name="Lee J."/>
            <person name="Park M."/>
            <person name="Lee H.A."/>
            <person name="Lee H.Y."/>
            <person name="Lee Y."/>
            <person name="Oh S."/>
            <person name="Lee J.H."/>
            <person name="Choi E."/>
            <person name="Choi E."/>
            <person name="Lee S.E."/>
            <person name="Jeon J."/>
            <person name="Kim H."/>
            <person name="Choi G."/>
            <person name="Song H."/>
            <person name="Lee J."/>
            <person name="Lee S.C."/>
            <person name="Kwon J.K."/>
            <person name="Lee H.Y."/>
            <person name="Koo N."/>
            <person name="Hong Y."/>
            <person name="Kim R.W."/>
            <person name="Kang W.H."/>
            <person name="Huh J.H."/>
            <person name="Kang B.C."/>
            <person name="Yang T.J."/>
            <person name="Lee Y.H."/>
            <person name="Bennetzen J.L."/>
            <person name="Choi D."/>
        </authorList>
    </citation>
    <scope>NUCLEOTIDE SEQUENCE [LARGE SCALE GENOMIC DNA]</scope>
    <source>
        <strain evidence="3">cv. PBC81</strain>
    </source>
</reference>
<dbReference type="EMBL" id="MLFT02000001">
    <property type="protein sequence ID" value="PHT59686.1"/>
    <property type="molecule type" value="Genomic_DNA"/>
</dbReference>
<reference evidence="3" key="2">
    <citation type="journal article" date="2017" name="J. Anim. Genet.">
        <title>Multiple reference genome sequences of hot pepper reveal the massive evolution of plant disease resistance genes by retroduplication.</title>
        <authorList>
            <person name="Kim S."/>
            <person name="Park J."/>
            <person name="Yeom S.-I."/>
            <person name="Kim Y.-M."/>
            <person name="Seo E."/>
            <person name="Kim K.-T."/>
            <person name="Kim M.-S."/>
            <person name="Lee J.M."/>
            <person name="Cheong K."/>
            <person name="Shin H.-S."/>
            <person name="Kim S.-B."/>
            <person name="Han K."/>
            <person name="Lee J."/>
            <person name="Park M."/>
            <person name="Lee H.-A."/>
            <person name="Lee H.-Y."/>
            <person name="Lee Y."/>
            <person name="Oh S."/>
            <person name="Lee J.H."/>
            <person name="Choi E."/>
            <person name="Choi E."/>
            <person name="Lee S.E."/>
            <person name="Jeon J."/>
            <person name="Kim H."/>
            <person name="Choi G."/>
            <person name="Song H."/>
            <person name="Lee J."/>
            <person name="Lee S.-C."/>
            <person name="Kwon J.-K."/>
            <person name="Lee H.-Y."/>
            <person name="Koo N."/>
            <person name="Hong Y."/>
            <person name="Kim R.W."/>
            <person name="Kang W.-H."/>
            <person name="Huh J.H."/>
            <person name="Kang B.-C."/>
            <person name="Yang T.-J."/>
            <person name="Lee Y.-H."/>
            <person name="Bennetzen J.L."/>
            <person name="Choi D."/>
        </authorList>
    </citation>
    <scope>NUCLEOTIDE SEQUENCE [LARGE SCALE GENOMIC DNA]</scope>
    <source>
        <strain evidence="3">cv. PBC81</strain>
    </source>
</reference>
<dbReference type="STRING" id="33114.A0A2G2XQB1"/>
<keyword evidence="3" id="KW-1185">Reference proteome</keyword>
<feature type="compositionally biased region" description="Basic and acidic residues" evidence="1">
    <location>
        <begin position="483"/>
        <end position="492"/>
    </location>
</feature>
<dbReference type="InterPro" id="IPR029058">
    <property type="entry name" value="AB_hydrolase_fold"/>
</dbReference>
<protein>
    <submittedName>
        <fullName evidence="2">Methylesterase 15, chloroplastic</fullName>
    </submittedName>
</protein>
<feature type="compositionally biased region" description="Polar residues" evidence="1">
    <location>
        <begin position="25"/>
        <end position="34"/>
    </location>
</feature>
<organism evidence="2 3">
    <name type="scientific">Capsicum baccatum</name>
    <name type="common">Peruvian pepper</name>
    <dbReference type="NCBI Taxonomy" id="33114"/>
    <lineage>
        <taxon>Eukaryota</taxon>
        <taxon>Viridiplantae</taxon>
        <taxon>Streptophyta</taxon>
        <taxon>Embryophyta</taxon>
        <taxon>Tracheophyta</taxon>
        <taxon>Spermatophyta</taxon>
        <taxon>Magnoliopsida</taxon>
        <taxon>eudicotyledons</taxon>
        <taxon>Gunneridae</taxon>
        <taxon>Pentapetalae</taxon>
        <taxon>asterids</taxon>
        <taxon>lamiids</taxon>
        <taxon>Solanales</taxon>
        <taxon>Solanaceae</taxon>
        <taxon>Solanoideae</taxon>
        <taxon>Capsiceae</taxon>
        <taxon>Capsicum</taxon>
    </lineage>
</organism>
<name>A0A2G2XQB1_CAPBA</name>
<dbReference type="PANTHER" id="PTHR33673:SF29">
    <property type="match status" value="1"/>
</dbReference>
<feature type="region of interest" description="Disordered" evidence="1">
    <location>
        <begin position="227"/>
        <end position="252"/>
    </location>
</feature>
<dbReference type="OrthoDB" id="1302201at2759"/>
<feature type="compositionally biased region" description="Polar residues" evidence="1">
    <location>
        <begin position="161"/>
        <end position="173"/>
    </location>
</feature>
<dbReference type="AlphaFoldDB" id="A0A2G2XQB1"/>
<accession>A0A2G2XQB1</accession>
<comment type="caution">
    <text evidence="2">The sequence shown here is derived from an EMBL/GenBank/DDBJ whole genome shotgun (WGS) entry which is preliminary data.</text>
</comment>
<evidence type="ECO:0000313" key="3">
    <source>
        <dbReference type="Proteomes" id="UP000224567"/>
    </source>
</evidence>
<gene>
    <name evidence="2" type="ORF">CQW23_02049</name>
</gene>
<sequence>MDPKYGRGTCNHSRTDAVVTKSKTEASSPITFLQDSKHESQSRTGPDSILNGSVSGSSKSSELSGSTFSSSSGYSSDDFILMNPKIASNSIASTVAPSKFPPYAKPLSQEDYYDLKVNTSTSSTSQVSDTTDESLSPTVSLTKSPSIQVMERQGGYDPNRVPSSIFGSKSSTPNEWSAASDESLFSINISLARDHGDHLKSGELPRGVELDGYEEISKSGKLISFRHSPAVKEEHTEKSSDTKKSVLDGNNLIDGGSRHKLIKKEQNSEEEIKLRGNKDYSTAIVHSEGNRGFRDSYNAIHPSNGNDKSLAFPTSQQSCILVFTEYKLFVAEKESPPNLFALFITKKRSPDGDCASIPVVAASVAALDGQAVAVSAQVASLVSGQTGNVALVSGQAGNVALIMVSPLANCTSNFQRSQEAATSVKPDLVAALTDHPSRAVSATIFEHLAAGVTDISEESLLVHVAAGFSLRGKGRSVNGPKPEPPDRFDRIRNGTGTGIPENFPCSDRSASYRCGTGTDRNDTGTLPEYRRWDPLASSKKQKRIPRSSSSRPRLLSDSLPQHLEILNQCTKLESLETKHFVLIYGGSFGACVPYAMELHRSKVSKAVFIAAAMLKNGQSILDMFSMQIGSNAICQHSQKFLYANGKNQPPTTIDYEKSLLKDVMFNQTTAKVVELALGLLRPIPFASLTEKHSLSATNYGSIPRFYVITLEDFAIPLSLQEAMIDSNPPKQIFQMKGSDHSPFLSKPQALHNILVEISKIALK</sequence>
<dbReference type="PANTHER" id="PTHR33673">
    <property type="entry name" value="SUPPRESSOR SRP40-LIKE PROTEIN"/>
    <property type="match status" value="1"/>
</dbReference>
<evidence type="ECO:0000256" key="1">
    <source>
        <dbReference type="SAM" id="MobiDB-lite"/>
    </source>
</evidence>
<proteinExistence type="predicted"/>
<feature type="region of interest" description="Disordered" evidence="1">
    <location>
        <begin position="119"/>
        <end position="173"/>
    </location>
</feature>